<dbReference type="Proteomes" id="UP000015101">
    <property type="component" value="Unassembled WGS sequence"/>
</dbReference>
<dbReference type="EnsemblMetazoa" id="HelroT193459">
    <property type="protein sequence ID" value="HelroP193459"/>
    <property type="gene ID" value="HelroG193459"/>
</dbReference>
<dbReference type="FunCoup" id="T1FV05">
    <property type="interactions" value="1344"/>
</dbReference>
<reference evidence="3" key="3">
    <citation type="submission" date="2015-06" db="UniProtKB">
        <authorList>
            <consortium name="EnsemblMetazoa"/>
        </authorList>
    </citation>
    <scope>IDENTIFICATION</scope>
</reference>
<dbReference type="PANTHER" id="PTHR11200">
    <property type="entry name" value="INOSITOL 5-PHOSPHATASE"/>
    <property type="match status" value="1"/>
</dbReference>
<dbReference type="STRING" id="6412.T1FV05"/>
<feature type="domain" description="Inositol polyphosphate-related phosphatase" evidence="1">
    <location>
        <begin position="4"/>
        <end position="272"/>
    </location>
</feature>
<dbReference type="Pfam" id="PF22669">
    <property type="entry name" value="Exo_endo_phos2"/>
    <property type="match status" value="1"/>
</dbReference>
<dbReference type="OMA" id="RISIRWN"/>
<evidence type="ECO:0000259" key="1">
    <source>
        <dbReference type="SMART" id="SM00128"/>
    </source>
</evidence>
<protein>
    <recommendedName>
        <fullName evidence="1">Inositol polyphosphate-related phosphatase domain-containing protein</fullName>
    </recommendedName>
</protein>
<accession>T1FV05</accession>
<dbReference type="SUPFAM" id="SSF56219">
    <property type="entry name" value="DNase I-like"/>
    <property type="match status" value="1"/>
</dbReference>
<dbReference type="InterPro" id="IPR036691">
    <property type="entry name" value="Endo/exonu/phosph_ase_sf"/>
</dbReference>
<dbReference type="AlphaFoldDB" id="T1FV05"/>
<dbReference type="GO" id="GO:0016791">
    <property type="term" value="F:phosphatase activity"/>
    <property type="evidence" value="ECO:0007669"/>
    <property type="project" value="InterPro"/>
</dbReference>
<dbReference type="GO" id="GO:0046856">
    <property type="term" value="P:phosphatidylinositol dephosphorylation"/>
    <property type="evidence" value="ECO:0007669"/>
    <property type="project" value="InterPro"/>
</dbReference>
<dbReference type="GeneID" id="20212651"/>
<reference evidence="4" key="1">
    <citation type="submission" date="2012-12" db="EMBL/GenBank/DDBJ databases">
        <authorList>
            <person name="Hellsten U."/>
            <person name="Grimwood J."/>
            <person name="Chapman J.A."/>
            <person name="Shapiro H."/>
            <person name="Aerts A."/>
            <person name="Otillar R.P."/>
            <person name="Terry A.Y."/>
            <person name="Boore J.L."/>
            <person name="Simakov O."/>
            <person name="Marletaz F."/>
            <person name="Cho S.-J."/>
            <person name="Edsinger-Gonzales E."/>
            <person name="Havlak P."/>
            <person name="Kuo D.-H."/>
            <person name="Larsson T."/>
            <person name="Lv J."/>
            <person name="Arendt D."/>
            <person name="Savage R."/>
            <person name="Osoegawa K."/>
            <person name="de Jong P."/>
            <person name="Lindberg D.R."/>
            <person name="Seaver E.C."/>
            <person name="Weisblat D.A."/>
            <person name="Putnam N.H."/>
            <person name="Grigoriev I.V."/>
            <person name="Rokhsar D.S."/>
        </authorList>
    </citation>
    <scope>NUCLEOTIDE SEQUENCE</scope>
</reference>
<dbReference type="HOGENOM" id="CLU_011711_5_0_1"/>
<dbReference type="EMBL" id="AMQM01006603">
    <property type="status" value="NOT_ANNOTATED_CDS"/>
    <property type="molecule type" value="Genomic_DNA"/>
</dbReference>
<dbReference type="PANTHER" id="PTHR11200:SF275">
    <property type="entry name" value="LD06095P"/>
    <property type="match status" value="1"/>
</dbReference>
<evidence type="ECO:0000313" key="3">
    <source>
        <dbReference type="EnsemblMetazoa" id="HelroP193459"/>
    </source>
</evidence>
<dbReference type="SMART" id="SM00128">
    <property type="entry name" value="IPPc"/>
    <property type="match status" value="1"/>
</dbReference>
<dbReference type="EMBL" id="KB097496">
    <property type="protein sequence ID" value="ESN95970.1"/>
    <property type="molecule type" value="Genomic_DNA"/>
</dbReference>
<dbReference type="KEGG" id="hro:HELRODRAFT_193459"/>
<dbReference type="eggNOG" id="KOG0565">
    <property type="taxonomic scope" value="Eukaryota"/>
</dbReference>
<dbReference type="RefSeq" id="XP_009026003.1">
    <property type="nucleotide sequence ID" value="XM_009027755.1"/>
</dbReference>
<proteinExistence type="predicted"/>
<organism evidence="3 4">
    <name type="scientific">Helobdella robusta</name>
    <name type="common">Californian leech</name>
    <dbReference type="NCBI Taxonomy" id="6412"/>
    <lineage>
        <taxon>Eukaryota</taxon>
        <taxon>Metazoa</taxon>
        <taxon>Spiralia</taxon>
        <taxon>Lophotrochozoa</taxon>
        <taxon>Annelida</taxon>
        <taxon>Clitellata</taxon>
        <taxon>Hirudinea</taxon>
        <taxon>Rhynchobdellida</taxon>
        <taxon>Glossiphoniidae</taxon>
        <taxon>Helobdella</taxon>
    </lineage>
</organism>
<keyword evidence="4" id="KW-1185">Reference proteome</keyword>
<dbReference type="CTD" id="20212651"/>
<evidence type="ECO:0000313" key="4">
    <source>
        <dbReference type="Proteomes" id="UP000015101"/>
    </source>
</evidence>
<dbReference type="InterPro" id="IPR000300">
    <property type="entry name" value="IPPc"/>
</dbReference>
<evidence type="ECO:0000313" key="2">
    <source>
        <dbReference type="EMBL" id="ESN95970.1"/>
    </source>
</evidence>
<gene>
    <name evidence="3" type="primary">20212651</name>
    <name evidence="2" type="ORF">HELRODRAFT_193459</name>
</gene>
<name>T1FV05_HELRO</name>
<dbReference type="OrthoDB" id="62798at2759"/>
<dbReference type="InterPro" id="IPR046985">
    <property type="entry name" value="IP5"/>
</dbReference>
<reference evidence="2 4" key="2">
    <citation type="journal article" date="2013" name="Nature">
        <title>Insights into bilaterian evolution from three spiralian genomes.</title>
        <authorList>
            <person name="Simakov O."/>
            <person name="Marletaz F."/>
            <person name="Cho S.J."/>
            <person name="Edsinger-Gonzales E."/>
            <person name="Havlak P."/>
            <person name="Hellsten U."/>
            <person name="Kuo D.H."/>
            <person name="Larsson T."/>
            <person name="Lv J."/>
            <person name="Arendt D."/>
            <person name="Savage R."/>
            <person name="Osoegawa K."/>
            <person name="de Jong P."/>
            <person name="Grimwood J."/>
            <person name="Chapman J.A."/>
            <person name="Shapiro H."/>
            <person name="Aerts A."/>
            <person name="Otillar R.P."/>
            <person name="Terry A.Y."/>
            <person name="Boore J.L."/>
            <person name="Grigoriev I.V."/>
            <person name="Lindberg D.R."/>
            <person name="Seaver E.C."/>
            <person name="Weisblat D.A."/>
            <person name="Putnam N.H."/>
            <person name="Rokhsar D.S."/>
        </authorList>
    </citation>
    <scope>NUCLEOTIDE SEQUENCE</scope>
</reference>
<dbReference type="InParanoid" id="T1FV05"/>
<sequence length="272" mass="31491">MTTSNLSIKIITWNVGESFPPKDLTNLLALDPPGADNDSDRDKKLQLPDIYVIGLQELKSDTASLISDSLFDDAWTNQITETLWSRAGYVRVKSLRLVGIHISLYTKRKNLVRILNVESEYTRTGFGGLWGSKGAVTIRLEIDHVNICFVNCHFTAHPENFVQRIEDYNQVLFTQKFRDKDSPSILDHDYIFWFGDLNFRLDDVTNEECRKRIAAKDYKYLLSKDQLNNARLRELLLIDFDEGPIDFQPTYKFNYNSSDYDTSPKNRVPSWC</sequence>
<dbReference type="Gene3D" id="3.60.10.10">
    <property type="entry name" value="Endonuclease/exonuclease/phosphatase"/>
    <property type="match status" value="1"/>
</dbReference>